<accession>A0AAV2DGG8</accession>
<evidence type="ECO:0000256" key="1">
    <source>
        <dbReference type="SAM" id="MobiDB-lite"/>
    </source>
</evidence>
<dbReference type="EMBL" id="OZ034815">
    <property type="protein sequence ID" value="CAL1372527.1"/>
    <property type="molecule type" value="Genomic_DNA"/>
</dbReference>
<dbReference type="InterPro" id="IPR025558">
    <property type="entry name" value="DUF4283"/>
</dbReference>
<dbReference type="Proteomes" id="UP001497516">
    <property type="component" value="Chromosome 2"/>
</dbReference>
<gene>
    <name evidence="4" type="ORF">LTRI10_LOCUS14528</name>
</gene>
<evidence type="ECO:0000259" key="2">
    <source>
        <dbReference type="Pfam" id="PF14111"/>
    </source>
</evidence>
<evidence type="ECO:0008006" key="6">
    <source>
        <dbReference type="Google" id="ProtNLM"/>
    </source>
</evidence>
<feature type="region of interest" description="Disordered" evidence="1">
    <location>
        <begin position="365"/>
        <end position="390"/>
    </location>
</feature>
<dbReference type="InterPro" id="IPR025836">
    <property type="entry name" value="Zn_knuckle_CX2CX4HX4C"/>
</dbReference>
<dbReference type="Pfam" id="PF14111">
    <property type="entry name" value="DUF4283"/>
    <property type="match status" value="1"/>
</dbReference>
<reference evidence="4 5" key="1">
    <citation type="submission" date="2024-04" db="EMBL/GenBank/DDBJ databases">
        <authorList>
            <person name="Fracassetti M."/>
        </authorList>
    </citation>
    <scope>NUCLEOTIDE SEQUENCE [LARGE SCALE GENOMIC DNA]</scope>
</reference>
<dbReference type="PANTHER" id="PTHR31286">
    <property type="entry name" value="GLYCINE-RICH CELL WALL STRUCTURAL PROTEIN 1.8-LIKE"/>
    <property type="match status" value="1"/>
</dbReference>
<dbReference type="Pfam" id="PF14392">
    <property type="entry name" value="zf-CCHC_4"/>
    <property type="match status" value="1"/>
</dbReference>
<evidence type="ECO:0000259" key="3">
    <source>
        <dbReference type="Pfam" id="PF14392"/>
    </source>
</evidence>
<keyword evidence="5" id="KW-1185">Reference proteome</keyword>
<feature type="compositionally biased region" description="Polar residues" evidence="1">
    <location>
        <begin position="373"/>
        <end position="390"/>
    </location>
</feature>
<sequence>MAGIGISDLLKKTESLSVSDSLLRFKPKRGPAERKRSEILVGKLICEKKYNAGGMDMLIARNWRDVKKPTVVQIDINTFVITFCSPEDKEKIWEARPWKIADTLLVLKEWTEQGKVRTDSLDFNRSRIWIQIHDFPSDLRTEENVALPLGEIFKELIRGDESGVAEGIYMNFIRVLVVLDISEPLPPGFYIEIEEGKEHWVEFKYERLPSNCCYCCGRIGHTQLVCKHPEEYIEGRYGDWIRAGPHSPASPFSAVYKINTPGTAESKTADNFSQAIGGRTAASYLDGRLSGGRGFQRKDRGGKVTDNYRSNLPSPTALMAGVDSGNSGPPPGFVGGKAVEKEGIPITMKQTGDFSPFKPRSLFHEEEQGERGGNSQQVERGQGSGSQTYQHMGMGQAIGAQTFQPFFPLGQTSFFPSPNYLQMAQESYMMGQAQQPFVLWDNKQMEAQFLSPWGLRAQEPRKKLKVNRKRKPTALSMVPDYEMEVAGFDHEVTDEGNESGKEKVALHKPPKEP</sequence>
<feature type="domain" description="DUF4283" evidence="2">
    <location>
        <begin position="38"/>
        <end position="113"/>
    </location>
</feature>
<feature type="region of interest" description="Disordered" evidence="1">
    <location>
        <begin position="291"/>
        <end position="311"/>
    </location>
</feature>
<dbReference type="InterPro" id="IPR040256">
    <property type="entry name" value="At4g02000-like"/>
</dbReference>
<protein>
    <recommendedName>
        <fullName evidence="6">CCHC-type domain-containing protein</fullName>
    </recommendedName>
</protein>
<feature type="domain" description="Zinc knuckle CX2CX4HX4C" evidence="3">
    <location>
        <begin position="179"/>
        <end position="227"/>
    </location>
</feature>
<dbReference type="AlphaFoldDB" id="A0AAV2DGG8"/>
<feature type="region of interest" description="Disordered" evidence="1">
    <location>
        <begin position="493"/>
        <end position="513"/>
    </location>
</feature>
<evidence type="ECO:0000313" key="4">
    <source>
        <dbReference type="EMBL" id="CAL1372527.1"/>
    </source>
</evidence>
<organism evidence="4 5">
    <name type="scientific">Linum trigynum</name>
    <dbReference type="NCBI Taxonomy" id="586398"/>
    <lineage>
        <taxon>Eukaryota</taxon>
        <taxon>Viridiplantae</taxon>
        <taxon>Streptophyta</taxon>
        <taxon>Embryophyta</taxon>
        <taxon>Tracheophyta</taxon>
        <taxon>Spermatophyta</taxon>
        <taxon>Magnoliopsida</taxon>
        <taxon>eudicotyledons</taxon>
        <taxon>Gunneridae</taxon>
        <taxon>Pentapetalae</taxon>
        <taxon>rosids</taxon>
        <taxon>fabids</taxon>
        <taxon>Malpighiales</taxon>
        <taxon>Linaceae</taxon>
        <taxon>Linum</taxon>
    </lineage>
</organism>
<evidence type="ECO:0000313" key="5">
    <source>
        <dbReference type="Proteomes" id="UP001497516"/>
    </source>
</evidence>
<name>A0AAV2DGG8_9ROSI</name>
<proteinExistence type="predicted"/>
<dbReference type="PANTHER" id="PTHR31286:SF167">
    <property type="entry name" value="OS09G0268800 PROTEIN"/>
    <property type="match status" value="1"/>
</dbReference>